<dbReference type="Pfam" id="PF12697">
    <property type="entry name" value="Abhydrolase_6"/>
    <property type="match status" value="1"/>
</dbReference>
<name>A0A4R6TCG9_9FLAO</name>
<dbReference type="GO" id="GO:0080030">
    <property type="term" value="F:methyl indole-3-acetate esterase activity"/>
    <property type="evidence" value="ECO:0007669"/>
    <property type="project" value="TreeGrafter"/>
</dbReference>
<dbReference type="Proteomes" id="UP000295390">
    <property type="component" value="Unassembled WGS sequence"/>
</dbReference>
<dbReference type="PANTHER" id="PTHR10992:SF1086">
    <property type="entry name" value="AB HYDROLASE-1 DOMAIN-CONTAINING PROTEIN"/>
    <property type="match status" value="1"/>
</dbReference>
<evidence type="ECO:0000313" key="2">
    <source>
        <dbReference type="EMBL" id="TDQ25713.1"/>
    </source>
</evidence>
<dbReference type="AlphaFoldDB" id="A0A4R6TCG9"/>
<dbReference type="GO" id="GO:0080032">
    <property type="term" value="F:methyl jasmonate esterase activity"/>
    <property type="evidence" value="ECO:0007669"/>
    <property type="project" value="TreeGrafter"/>
</dbReference>
<protein>
    <submittedName>
        <fullName evidence="2">Pimeloyl-ACP methyl ester carboxylesterase</fullName>
    </submittedName>
</protein>
<dbReference type="EMBL" id="SNYH01000004">
    <property type="protein sequence ID" value="TDQ25713.1"/>
    <property type="molecule type" value="Genomic_DNA"/>
</dbReference>
<dbReference type="PANTHER" id="PTHR10992">
    <property type="entry name" value="METHYLESTERASE FAMILY MEMBER"/>
    <property type="match status" value="1"/>
</dbReference>
<dbReference type="OrthoDB" id="9112061at2"/>
<dbReference type="InterPro" id="IPR000073">
    <property type="entry name" value="AB_hydrolase_1"/>
</dbReference>
<comment type="caution">
    <text evidence="2">The sequence shown here is derived from an EMBL/GenBank/DDBJ whole genome shotgun (WGS) entry which is preliminary data.</text>
</comment>
<dbReference type="InterPro" id="IPR045889">
    <property type="entry name" value="MES/HNL"/>
</dbReference>
<organism evidence="2 3">
    <name type="scientific">Tenacibaculum caenipelagi</name>
    <dbReference type="NCBI Taxonomy" id="1325435"/>
    <lineage>
        <taxon>Bacteria</taxon>
        <taxon>Pseudomonadati</taxon>
        <taxon>Bacteroidota</taxon>
        <taxon>Flavobacteriia</taxon>
        <taxon>Flavobacteriales</taxon>
        <taxon>Flavobacteriaceae</taxon>
        <taxon>Tenacibaculum</taxon>
    </lineage>
</organism>
<reference evidence="2 3" key="1">
    <citation type="submission" date="2019-03" db="EMBL/GenBank/DDBJ databases">
        <title>Genomic Encyclopedia of Type Strains, Phase III (KMG-III): the genomes of soil and plant-associated and newly described type strains.</title>
        <authorList>
            <person name="Whitman W."/>
        </authorList>
    </citation>
    <scope>NUCLEOTIDE SEQUENCE [LARGE SCALE GENOMIC DNA]</scope>
    <source>
        <strain evidence="2 3">CECT 8283</strain>
    </source>
</reference>
<gene>
    <name evidence="2" type="ORF">DFQ07_2141</name>
</gene>
<evidence type="ECO:0000313" key="3">
    <source>
        <dbReference type="Proteomes" id="UP000295390"/>
    </source>
</evidence>
<dbReference type="RefSeq" id="WP_133536540.1">
    <property type="nucleotide sequence ID" value="NZ_SNYH01000004.1"/>
</dbReference>
<evidence type="ECO:0000259" key="1">
    <source>
        <dbReference type="Pfam" id="PF12697"/>
    </source>
</evidence>
<dbReference type="SUPFAM" id="SSF53474">
    <property type="entry name" value="alpha/beta-Hydrolases"/>
    <property type="match status" value="1"/>
</dbReference>
<accession>A0A4R6TCG9</accession>
<dbReference type="Gene3D" id="3.40.50.1820">
    <property type="entry name" value="alpha/beta hydrolase"/>
    <property type="match status" value="1"/>
</dbReference>
<keyword evidence="3" id="KW-1185">Reference proteome</keyword>
<feature type="domain" description="AB hydrolase-1" evidence="1">
    <location>
        <begin position="5"/>
        <end position="232"/>
    </location>
</feature>
<sequence>MKTFILIHGSWHSAWNWHKVVPILENQGHKVYAIDLSGMGRDKTPIKNVTLKSTVEELCKLIDSIEEKVILVGHSKNGIMISQVAEYRPERIEKLIYLAAYLIPNGKTQADYSSQDVNGVLKPYVTRYPETNSHTLQPEIYKEGLYHDCDDDIYQMARMILSHESAETGKTSLELTEENYGSVPRFYIECTEDKAVTPFIQQKMYEETPCEKVYKMKTSHSPFFSKPKELCDIFLEIAHN</sequence>
<proteinExistence type="predicted"/>
<dbReference type="InterPro" id="IPR029058">
    <property type="entry name" value="AB_hydrolase_fold"/>
</dbReference>